<keyword evidence="1" id="KW-1133">Transmembrane helix</keyword>
<organism evidence="2 3">
    <name type="scientific">Winogradskyella aurantia</name>
    <dbReference type="NCBI Taxonomy" id="1915063"/>
    <lineage>
        <taxon>Bacteria</taxon>
        <taxon>Pseudomonadati</taxon>
        <taxon>Bacteroidota</taxon>
        <taxon>Flavobacteriia</taxon>
        <taxon>Flavobacteriales</taxon>
        <taxon>Flavobacteriaceae</taxon>
        <taxon>Winogradskyella</taxon>
    </lineage>
</organism>
<keyword evidence="1" id="KW-0812">Transmembrane</keyword>
<feature type="transmembrane region" description="Helical" evidence="1">
    <location>
        <begin position="42"/>
        <end position="60"/>
    </location>
</feature>
<sequence length="61" mass="7167">MKVSNYVELRIKKGIILFYMSFVDNIKLLVENPIELVKKTSLSIWQTFLFSIFVVLLINIC</sequence>
<name>A0A265US99_9FLAO</name>
<dbReference type="EMBL" id="NGJN01000005">
    <property type="protein sequence ID" value="OZV67947.1"/>
    <property type="molecule type" value="Genomic_DNA"/>
</dbReference>
<evidence type="ECO:0000313" key="2">
    <source>
        <dbReference type="EMBL" id="OZV67947.1"/>
    </source>
</evidence>
<keyword evidence="1" id="KW-0472">Membrane</keyword>
<dbReference type="Proteomes" id="UP000216840">
    <property type="component" value="Unassembled WGS sequence"/>
</dbReference>
<comment type="caution">
    <text evidence="2">The sequence shown here is derived from an EMBL/GenBank/DDBJ whole genome shotgun (WGS) entry which is preliminary data.</text>
</comment>
<proteinExistence type="predicted"/>
<accession>A0A265US99</accession>
<keyword evidence="3" id="KW-1185">Reference proteome</keyword>
<evidence type="ECO:0000313" key="3">
    <source>
        <dbReference type="Proteomes" id="UP000216840"/>
    </source>
</evidence>
<reference evidence="2 3" key="1">
    <citation type="submission" date="2017-05" db="EMBL/GenBank/DDBJ databases">
        <title>The draft genome sequence of Idiomarina salinarum WNB302.</title>
        <authorList>
            <person name="Sun Y."/>
            <person name="Chen B."/>
            <person name="Du Z."/>
        </authorList>
    </citation>
    <scope>NUCLEOTIDE SEQUENCE [LARGE SCALE GENOMIC DNA]</scope>
    <source>
        <strain evidence="2 3">WNB302</strain>
    </source>
</reference>
<evidence type="ECO:0000256" key="1">
    <source>
        <dbReference type="SAM" id="Phobius"/>
    </source>
</evidence>
<dbReference type="AlphaFoldDB" id="A0A265US99"/>
<protein>
    <submittedName>
        <fullName evidence="2">Uncharacterized protein</fullName>
    </submittedName>
</protein>
<gene>
    <name evidence="2" type="ORF">CA834_09835</name>
</gene>